<dbReference type="InterPro" id="IPR023298">
    <property type="entry name" value="ATPase_P-typ_TM_dom_sf"/>
</dbReference>
<keyword evidence="2" id="KW-0812">Transmembrane</keyword>
<accession>A0A2P6Q214</accession>
<keyword evidence="5" id="KW-0378">Hydrolase</keyword>
<protein>
    <submittedName>
        <fullName evidence="5">Putative calcium-transporting ATPase</fullName>
        <ecNumber evidence="5">3.6.3.8</ecNumber>
    </submittedName>
</protein>
<evidence type="ECO:0000256" key="2">
    <source>
        <dbReference type="SAM" id="Phobius"/>
    </source>
</evidence>
<dbReference type="PANTHER" id="PTHR24093">
    <property type="entry name" value="CATION TRANSPORTING ATPASE"/>
    <property type="match status" value="1"/>
</dbReference>
<evidence type="ECO:0000313" key="5">
    <source>
        <dbReference type="EMBL" id="PRQ28238.1"/>
    </source>
</evidence>
<dbReference type="PANTHER" id="PTHR24093:SF470">
    <property type="entry name" value="CALCIUM-TRANSPORTING ATPASE 12, PLASMA MEMBRANE-TYPE-LIKE"/>
    <property type="match status" value="1"/>
</dbReference>
<dbReference type="GO" id="GO:0016787">
    <property type="term" value="F:hydrolase activity"/>
    <property type="evidence" value="ECO:0007669"/>
    <property type="project" value="UniProtKB-KW"/>
</dbReference>
<evidence type="ECO:0000256" key="1">
    <source>
        <dbReference type="ARBA" id="ARBA00022842"/>
    </source>
</evidence>
<feature type="transmembrane region" description="Helical" evidence="2">
    <location>
        <begin position="203"/>
        <end position="220"/>
    </location>
</feature>
<proteinExistence type="predicted"/>
<sequence length="496" mass="53502">MTDIASPVHQFDLESQHTVLLKTSSTNPPIDHWRWIYVILQVRKLVKILIPSRANKPKNGSQPPHHLSLATIPYAIISTSTTTGDARDADLQLTSGTTEILPASPQFSGNVHLIGEDDGSTAATDAKLQHTNIEKMVTEKDSESLEKFGGVQGIAEALNSDVQNGIPGNEEDVRSRRPVSALLTTQAPVQGFFKLLLQSSNNYIIFLLLVAAVLSIGFGMKEEGPSTGWYEGAIIAFVIIILVVAPSIRDFWLQNPQSHAMRQTAGAIKMEVEVIRGGSPCEIPICDVVSGDIVCLKRGSTVPGDGLFVSGKFFVLDDGTVATIYEQKPFLFCGSKVVGGSGRMLVTSVGMNTAWGELMNKVANTPDRAHLPAQLDKVSTGTQIIGISISILILVVLFSRFMVEREDNHSGLPDLRGKPTASKEIMNLIEKIVMKPSGRISILTTSLAIFLVGVVEGIPLFVTLAIRYWNNKTLSGKATAQGTLAKWTSATSGMKS</sequence>
<dbReference type="GO" id="GO:0005388">
    <property type="term" value="F:P-type calcium transporter activity"/>
    <property type="evidence" value="ECO:0007669"/>
    <property type="project" value="TreeGrafter"/>
</dbReference>
<keyword evidence="6" id="KW-1185">Reference proteome</keyword>
<name>A0A2P6Q214_ROSCH</name>
<dbReference type="STRING" id="74649.A0A2P6Q214"/>
<keyword evidence="1" id="KW-0460">Magnesium</keyword>
<dbReference type="AlphaFoldDB" id="A0A2P6Q214"/>
<dbReference type="InterPro" id="IPR008250">
    <property type="entry name" value="ATPase_P-typ_transduc_dom_A_sf"/>
</dbReference>
<organism evidence="5 6">
    <name type="scientific">Rosa chinensis</name>
    <name type="common">China rose</name>
    <dbReference type="NCBI Taxonomy" id="74649"/>
    <lineage>
        <taxon>Eukaryota</taxon>
        <taxon>Viridiplantae</taxon>
        <taxon>Streptophyta</taxon>
        <taxon>Embryophyta</taxon>
        <taxon>Tracheophyta</taxon>
        <taxon>Spermatophyta</taxon>
        <taxon>Magnoliopsida</taxon>
        <taxon>eudicotyledons</taxon>
        <taxon>Gunneridae</taxon>
        <taxon>Pentapetalae</taxon>
        <taxon>rosids</taxon>
        <taxon>fabids</taxon>
        <taxon>Rosales</taxon>
        <taxon>Rosaceae</taxon>
        <taxon>Rosoideae</taxon>
        <taxon>Rosoideae incertae sedis</taxon>
        <taxon>Rosa</taxon>
    </lineage>
</organism>
<dbReference type="SUPFAM" id="SSF81665">
    <property type="entry name" value="Calcium ATPase, transmembrane domain M"/>
    <property type="match status" value="1"/>
</dbReference>
<dbReference type="EC" id="3.6.3.8" evidence="5"/>
<dbReference type="InterPro" id="IPR004014">
    <property type="entry name" value="ATPase_P-typ_cation-transptr_N"/>
</dbReference>
<feature type="transmembrane region" description="Helical" evidence="2">
    <location>
        <begin position="440"/>
        <end position="466"/>
    </location>
</feature>
<evidence type="ECO:0000259" key="4">
    <source>
        <dbReference type="Pfam" id="PF00690"/>
    </source>
</evidence>
<dbReference type="InterPro" id="IPR059000">
    <property type="entry name" value="ATPase_P-type_domA"/>
</dbReference>
<dbReference type="Gramene" id="PRQ28238">
    <property type="protein sequence ID" value="PRQ28238"/>
    <property type="gene ID" value="RchiOBHm_Chr5g0000871"/>
</dbReference>
<dbReference type="Pfam" id="PF00690">
    <property type="entry name" value="Cation_ATPase_N"/>
    <property type="match status" value="1"/>
</dbReference>
<keyword evidence="2" id="KW-0472">Membrane</keyword>
<keyword evidence="2" id="KW-1133">Transmembrane helix</keyword>
<dbReference type="OMA" id="FMVERED"/>
<dbReference type="EMBL" id="PDCK01000043">
    <property type="protein sequence ID" value="PRQ28238.1"/>
    <property type="molecule type" value="Genomic_DNA"/>
</dbReference>
<reference evidence="5 6" key="1">
    <citation type="journal article" date="2018" name="Nat. Genet.">
        <title>The Rosa genome provides new insights in the design of modern roses.</title>
        <authorList>
            <person name="Bendahmane M."/>
        </authorList>
    </citation>
    <scope>NUCLEOTIDE SEQUENCE [LARGE SCALE GENOMIC DNA]</scope>
    <source>
        <strain evidence="6">cv. Old Blush</strain>
    </source>
</reference>
<dbReference type="GO" id="GO:0005886">
    <property type="term" value="C:plasma membrane"/>
    <property type="evidence" value="ECO:0007669"/>
    <property type="project" value="TreeGrafter"/>
</dbReference>
<evidence type="ECO:0000313" key="6">
    <source>
        <dbReference type="Proteomes" id="UP000238479"/>
    </source>
</evidence>
<feature type="domain" description="Cation-transporting P-type ATPase N-terminal" evidence="4">
    <location>
        <begin position="149"/>
        <end position="215"/>
    </location>
</feature>
<dbReference type="Proteomes" id="UP000238479">
    <property type="component" value="Chromosome 5"/>
</dbReference>
<feature type="transmembrane region" description="Helical" evidence="2">
    <location>
        <begin position="384"/>
        <end position="403"/>
    </location>
</feature>
<gene>
    <name evidence="5" type="ORF">RchiOBHm_Chr5g0000871</name>
</gene>
<feature type="transmembrane region" description="Helical" evidence="2">
    <location>
        <begin position="232"/>
        <end position="252"/>
    </location>
</feature>
<comment type="caution">
    <text evidence="5">The sequence shown here is derived from an EMBL/GenBank/DDBJ whole genome shotgun (WGS) entry which is preliminary data.</text>
</comment>
<dbReference type="SUPFAM" id="SSF81653">
    <property type="entry name" value="Calcium ATPase, transduction domain A"/>
    <property type="match status" value="1"/>
</dbReference>
<dbReference type="Pfam" id="PF00122">
    <property type="entry name" value="E1-E2_ATPase"/>
    <property type="match status" value="1"/>
</dbReference>
<evidence type="ECO:0000259" key="3">
    <source>
        <dbReference type="Pfam" id="PF00122"/>
    </source>
</evidence>
<dbReference type="Gene3D" id="1.20.1110.10">
    <property type="entry name" value="Calcium-transporting ATPase, transmembrane domain"/>
    <property type="match status" value="1"/>
</dbReference>
<feature type="domain" description="P-type ATPase A" evidence="3">
    <location>
        <begin position="270"/>
        <end position="362"/>
    </location>
</feature>